<dbReference type="Pfam" id="PF01022">
    <property type="entry name" value="HTH_5"/>
    <property type="match status" value="1"/>
</dbReference>
<name>A0A075WHB7_ARCFL</name>
<evidence type="ECO:0000313" key="3">
    <source>
        <dbReference type="Proteomes" id="UP000028501"/>
    </source>
</evidence>
<dbReference type="GO" id="GO:0003700">
    <property type="term" value="F:DNA-binding transcription factor activity"/>
    <property type="evidence" value="ECO:0007669"/>
    <property type="project" value="InterPro"/>
</dbReference>
<dbReference type="InterPro" id="IPR011991">
    <property type="entry name" value="ArsR-like_HTH"/>
</dbReference>
<proteinExistence type="predicted"/>
<gene>
    <name evidence="2" type="ORF">AFULGI_00026670</name>
</gene>
<protein>
    <submittedName>
        <fullName evidence="2">Putative transcriptional regulator</fullName>
    </submittedName>
</protein>
<evidence type="ECO:0000313" key="2">
    <source>
        <dbReference type="EMBL" id="AIG99371.1"/>
    </source>
</evidence>
<dbReference type="GeneID" id="24796128"/>
<dbReference type="KEGG" id="afg:AFULGI_00026670"/>
<dbReference type="InterPro" id="IPR036388">
    <property type="entry name" value="WH-like_DNA-bd_sf"/>
</dbReference>
<dbReference type="SUPFAM" id="SSF46785">
    <property type="entry name" value="Winged helix' DNA-binding domain"/>
    <property type="match status" value="1"/>
</dbReference>
<dbReference type="InterPro" id="IPR036390">
    <property type="entry name" value="WH_DNA-bd_sf"/>
</dbReference>
<accession>A0A075WHB7</accession>
<dbReference type="CDD" id="cd00090">
    <property type="entry name" value="HTH_ARSR"/>
    <property type="match status" value="1"/>
</dbReference>
<feature type="domain" description="HTH arsR-type" evidence="1">
    <location>
        <begin position="26"/>
        <end position="71"/>
    </location>
</feature>
<sequence length="96" mass="10921">MIDVDTLFGRKPDGESQKILKVISRSGMSNILFSLEKAPLRFSQLMFETKLNPGILDRHLKALMQLNIVEKNSDSYELTPSGKRLVKILEQLFSIV</sequence>
<dbReference type="Proteomes" id="UP000028501">
    <property type="component" value="Chromosome"/>
</dbReference>
<evidence type="ECO:0000259" key="1">
    <source>
        <dbReference type="Pfam" id="PF01022"/>
    </source>
</evidence>
<dbReference type="Gene3D" id="1.10.10.10">
    <property type="entry name" value="Winged helix-like DNA-binding domain superfamily/Winged helix DNA-binding domain"/>
    <property type="match status" value="1"/>
</dbReference>
<dbReference type="RefSeq" id="WP_010879891.1">
    <property type="nucleotide sequence ID" value="NZ_CP006577.1"/>
</dbReference>
<dbReference type="AlphaFoldDB" id="A0A075WHB7"/>
<dbReference type="HOGENOM" id="CLU_175996_0_0_2"/>
<dbReference type="EMBL" id="CP006577">
    <property type="protein sequence ID" value="AIG99371.1"/>
    <property type="molecule type" value="Genomic_DNA"/>
</dbReference>
<dbReference type="InterPro" id="IPR001845">
    <property type="entry name" value="HTH_ArsR_DNA-bd_dom"/>
</dbReference>
<organism evidence="2 3">
    <name type="scientific">Archaeoglobus fulgidus DSM 8774</name>
    <dbReference type="NCBI Taxonomy" id="1344584"/>
    <lineage>
        <taxon>Archaea</taxon>
        <taxon>Methanobacteriati</taxon>
        <taxon>Methanobacteriota</taxon>
        <taxon>Archaeoglobi</taxon>
        <taxon>Archaeoglobales</taxon>
        <taxon>Archaeoglobaceae</taxon>
        <taxon>Archaeoglobus</taxon>
    </lineage>
</organism>
<reference evidence="2 3" key="1">
    <citation type="submission" date="2013-07" db="EMBL/GenBank/DDBJ databases">
        <title>Genome of Archaeoglobus fulgidus.</title>
        <authorList>
            <person name="Fiebig A."/>
            <person name="Birkeland N.-K."/>
        </authorList>
    </citation>
    <scope>NUCLEOTIDE SEQUENCE [LARGE SCALE GENOMIC DNA]</scope>
    <source>
        <strain evidence="2 3">DSM 8774</strain>
    </source>
</reference>